<evidence type="ECO:0000256" key="1">
    <source>
        <dbReference type="ARBA" id="ARBA00006817"/>
    </source>
</evidence>
<dbReference type="AlphaFoldDB" id="A0A2C9ZU04"/>
<comment type="caution">
    <text evidence="3">The sequence shown here is derived from an EMBL/GenBank/DDBJ whole genome shotgun (WGS) entry which is preliminary data.</text>
</comment>
<name>A0A2C9ZU04_9BACT</name>
<protein>
    <recommendedName>
        <fullName evidence="2">Activator of Hsp90 ATPase homologue 1/2-like C-terminal domain-containing protein</fullName>
    </recommendedName>
</protein>
<organism evidence="3 4">
    <name type="scientific">Hymenobacter crusticola</name>
    <dbReference type="NCBI Taxonomy" id="1770526"/>
    <lineage>
        <taxon>Bacteria</taxon>
        <taxon>Pseudomonadati</taxon>
        <taxon>Bacteroidota</taxon>
        <taxon>Cytophagia</taxon>
        <taxon>Cytophagales</taxon>
        <taxon>Hymenobacteraceae</taxon>
        <taxon>Hymenobacter</taxon>
    </lineage>
</organism>
<evidence type="ECO:0000259" key="2">
    <source>
        <dbReference type="Pfam" id="PF08327"/>
    </source>
</evidence>
<comment type="similarity">
    <text evidence="1">Belongs to the AHA1 family.</text>
</comment>
<dbReference type="EMBL" id="MTSE01000022">
    <property type="protein sequence ID" value="OUJ70422.1"/>
    <property type="molecule type" value="Genomic_DNA"/>
</dbReference>
<accession>A0A2C9ZU04</accession>
<dbReference type="OrthoDB" id="2355173at2"/>
<dbReference type="CDD" id="cd07814">
    <property type="entry name" value="SRPBCC_CalC_Aha1-like"/>
    <property type="match status" value="1"/>
</dbReference>
<dbReference type="Pfam" id="PF08327">
    <property type="entry name" value="AHSA1"/>
    <property type="match status" value="1"/>
</dbReference>
<reference evidence="3 4" key="1">
    <citation type="submission" date="2017-01" db="EMBL/GenBank/DDBJ databases">
        <title>A new Hymenobacter.</title>
        <authorList>
            <person name="Liang Y."/>
            <person name="Feng F."/>
        </authorList>
    </citation>
    <scope>NUCLEOTIDE SEQUENCE [LARGE SCALE GENOMIC DNA]</scope>
    <source>
        <strain evidence="3">MIMBbqt21</strain>
    </source>
</reference>
<gene>
    <name evidence="3" type="ORF">BXP70_23950</name>
</gene>
<dbReference type="InterPro" id="IPR023393">
    <property type="entry name" value="START-like_dom_sf"/>
</dbReference>
<dbReference type="Gene3D" id="3.30.530.20">
    <property type="match status" value="1"/>
</dbReference>
<evidence type="ECO:0000313" key="4">
    <source>
        <dbReference type="Proteomes" id="UP000194873"/>
    </source>
</evidence>
<proteinExistence type="inferred from homology"/>
<dbReference type="Proteomes" id="UP000194873">
    <property type="component" value="Unassembled WGS sequence"/>
</dbReference>
<dbReference type="SUPFAM" id="SSF55961">
    <property type="entry name" value="Bet v1-like"/>
    <property type="match status" value="1"/>
</dbReference>
<sequence>MDTPFVLEQLYEAPLAQVWHALTEQDQLRAWYFPQLQEFKPVVGFEFKFTDEGSPYQKEWRVTQLVAGRKLAHSWMYKGYPGSSEVTFELVAEGNKTRLVLTHTGLASFPNDPHFARRRFENGWQQILGSNLKEQLKLPSLD</sequence>
<evidence type="ECO:0000313" key="3">
    <source>
        <dbReference type="EMBL" id="OUJ70422.1"/>
    </source>
</evidence>
<keyword evidence="4" id="KW-1185">Reference proteome</keyword>
<dbReference type="InterPro" id="IPR013538">
    <property type="entry name" value="ASHA1/2-like_C"/>
</dbReference>
<feature type="domain" description="Activator of Hsp90 ATPase homologue 1/2-like C-terminal" evidence="2">
    <location>
        <begin position="13"/>
        <end position="136"/>
    </location>
</feature>